<dbReference type="InterPro" id="IPR010730">
    <property type="entry name" value="HET"/>
</dbReference>
<dbReference type="InterPro" id="IPR052895">
    <property type="entry name" value="HetReg/Transcr_Mod"/>
</dbReference>
<name>A0A1Y2A7D5_9PLEO</name>
<gene>
    <name evidence="2" type="ORF">BCR34DRAFT_554170</name>
</gene>
<sequence length="484" mass="55527">MTVQRKKQTQSRLTGEKQFRLLILLPSVDFDSEIECRLWHATLGACRPYEALSYVWGNPNFTEHILLNGIEFMITPSLSSALQHLRLPTEERTLWIDALCINQSDLDERREQVGYMRQIYSNCTLDILWLGLEREEYLRGMEIINRVQGLKPEEIESLGWKSEYHYRPEMLESGEVQDEDMAYRKEWGVTESDKMAVLALLVLNPVWSRVWIVQEIACAPKVILHCGRTTLDWGLVEGILDGIETYNDAFHGAFCHSHHWMWKHLFSTAKMVANQRAMITRMSSGGSESHIFDVLARFKHTQSTDPRDKVYGLLGLASDPLGIEADYTKHVVQTYTDVAIAIINSSANLDLMCQCPWKHKTDARKEFLENLSYWVPDFSSTEGGEFLFAQRGIYAAGKSTYRVPCVLEEANTLLLEGAILDRLKAPSGDDADTEAPDIRGWCDPATLSKKLRDWTHRIIIRRALDYPEQTGYYNQGIFFMIKVS</sequence>
<protein>
    <submittedName>
        <fullName evidence="2">Heterokaryon incompatibility protein-domain-containing protein</fullName>
    </submittedName>
</protein>
<proteinExistence type="predicted"/>
<dbReference type="PANTHER" id="PTHR24148">
    <property type="entry name" value="ANKYRIN REPEAT DOMAIN-CONTAINING PROTEIN 39 HOMOLOG-RELATED"/>
    <property type="match status" value="1"/>
</dbReference>
<dbReference type="EMBL" id="MCFA01000007">
    <property type="protein sequence ID" value="ORY18413.1"/>
    <property type="molecule type" value="Genomic_DNA"/>
</dbReference>
<feature type="domain" description="Heterokaryon incompatibility" evidence="1">
    <location>
        <begin position="49"/>
        <end position="215"/>
    </location>
</feature>
<reference evidence="2 3" key="1">
    <citation type="submission" date="2016-07" db="EMBL/GenBank/DDBJ databases">
        <title>Pervasive Adenine N6-methylation of Active Genes in Fungi.</title>
        <authorList>
            <consortium name="DOE Joint Genome Institute"/>
            <person name="Mondo S.J."/>
            <person name="Dannebaum R.O."/>
            <person name="Kuo R.C."/>
            <person name="Labutti K."/>
            <person name="Haridas S."/>
            <person name="Kuo A."/>
            <person name="Salamov A."/>
            <person name="Ahrendt S.R."/>
            <person name="Lipzen A."/>
            <person name="Sullivan W."/>
            <person name="Andreopoulos W.B."/>
            <person name="Clum A."/>
            <person name="Lindquist E."/>
            <person name="Daum C."/>
            <person name="Ramamoorthy G.K."/>
            <person name="Gryganskyi A."/>
            <person name="Culley D."/>
            <person name="Magnuson J.K."/>
            <person name="James T.Y."/>
            <person name="O'Malley M.A."/>
            <person name="Stajich J.E."/>
            <person name="Spatafora J.W."/>
            <person name="Visel A."/>
            <person name="Grigoriev I.V."/>
        </authorList>
    </citation>
    <scope>NUCLEOTIDE SEQUENCE [LARGE SCALE GENOMIC DNA]</scope>
    <source>
        <strain evidence="2 3">CBS 115471</strain>
    </source>
</reference>
<organism evidence="2 3">
    <name type="scientific">Clohesyomyces aquaticus</name>
    <dbReference type="NCBI Taxonomy" id="1231657"/>
    <lineage>
        <taxon>Eukaryota</taxon>
        <taxon>Fungi</taxon>
        <taxon>Dikarya</taxon>
        <taxon>Ascomycota</taxon>
        <taxon>Pezizomycotina</taxon>
        <taxon>Dothideomycetes</taxon>
        <taxon>Pleosporomycetidae</taxon>
        <taxon>Pleosporales</taxon>
        <taxon>Lindgomycetaceae</taxon>
        <taxon>Clohesyomyces</taxon>
    </lineage>
</organism>
<keyword evidence="3" id="KW-1185">Reference proteome</keyword>
<dbReference type="Pfam" id="PF06985">
    <property type="entry name" value="HET"/>
    <property type="match status" value="1"/>
</dbReference>
<dbReference type="Proteomes" id="UP000193144">
    <property type="component" value="Unassembled WGS sequence"/>
</dbReference>
<dbReference type="PANTHER" id="PTHR24148:SF77">
    <property type="entry name" value="HETEROKARYON INCOMPATIBILITY DOMAIN-CONTAINING PROTEIN"/>
    <property type="match status" value="1"/>
</dbReference>
<evidence type="ECO:0000313" key="2">
    <source>
        <dbReference type="EMBL" id="ORY18413.1"/>
    </source>
</evidence>
<dbReference type="AlphaFoldDB" id="A0A1Y2A7D5"/>
<evidence type="ECO:0000259" key="1">
    <source>
        <dbReference type="Pfam" id="PF06985"/>
    </source>
</evidence>
<evidence type="ECO:0000313" key="3">
    <source>
        <dbReference type="Proteomes" id="UP000193144"/>
    </source>
</evidence>
<dbReference type="OrthoDB" id="2157530at2759"/>
<accession>A0A1Y2A7D5</accession>
<comment type="caution">
    <text evidence="2">The sequence shown here is derived from an EMBL/GenBank/DDBJ whole genome shotgun (WGS) entry which is preliminary data.</text>
</comment>